<organism evidence="3 4">
    <name type="scientific">Edaphosphingomonas fennica</name>
    <dbReference type="NCBI Taxonomy" id="114404"/>
    <lineage>
        <taxon>Bacteria</taxon>
        <taxon>Pseudomonadati</taxon>
        <taxon>Pseudomonadota</taxon>
        <taxon>Alphaproteobacteria</taxon>
        <taxon>Sphingomonadales</taxon>
        <taxon>Rhizorhabdaceae</taxon>
        <taxon>Edaphosphingomonas</taxon>
    </lineage>
</organism>
<evidence type="ECO:0000313" key="3">
    <source>
        <dbReference type="EMBL" id="PTD21191.1"/>
    </source>
</evidence>
<comment type="caution">
    <text evidence="3">The sequence shown here is derived from an EMBL/GenBank/DDBJ whole genome shotgun (WGS) entry which is preliminary data.</text>
</comment>
<dbReference type="Proteomes" id="UP000241206">
    <property type="component" value="Unassembled WGS sequence"/>
</dbReference>
<evidence type="ECO:0000313" key="4">
    <source>
        <dbReference type="Proteomes" id="UP000241206"/>
    </source>
</evidence>
<evidence type="ECO:0000259" key="2">
    <source>
        <dbReference type="Pfam" id="PF13577"/>
    </source>
</evidence>
<dbReference type="InterPro" id="IPR032710">
    <property type="entry name" value="NTF2-like_dom_sf"/>
</dbReference>
<accession>A0A2T4HYN9</accession>
<protein>
    <submittedName>
        <fullName evidence="3">Nuclear transport factor 2 family protein</fullName>
    </submittedName>
</protein>
<name>A0A2T4HYN9_9SPHN</name>
<feature type="domain" description="SnoaL-like" evidence="2">
    <location>
        <begin position="4"/>
        <end position="131"/>
    </location>
</feature>
<keyword evidence="4" id="KW-1185">Reference proteome</keyword>
<evidence type="ECO:0000256" key="1">
    <source>
        <dbReference type="SAM" id="MobiDB-lite"/>
    </source>
</evidence>
<dbReference type="Pfam" id="PF13577">
    <property type="entry name" value="SnoaL_4"/>
    <property type="match status" value="1"/>
</dbReference>
<dbReference type="EMBL" id="PHHF01000044">
    <property type="protein sequence ID" value="PTD21191.1"/>
    <property type="molecule type" value="Genomic_DNA"/>
</dbReference>
<dbReference type="SUPFAM" id="SSF54427">
    <property type="entry name" value="NTF2-like"/>
    <property type="match status" value="1"/>
</dbReference>
<dbReference type="AlphaFoldDB" id="A0A2T4HYN9"/>
<proteinExistence type="predicted"/>
<sequence length="163" mass="17614">MTMEADDYFAIQNVLFSYPFALDAGDFDAVGELLGDAVIHSGGALLADRDPKAVANAFRSWVLTYADGTPRTRHMLANVMIVPEGEGKARASSYVMVFQQAGDGPLQAVIGGDYLDRLEKRDGRWRIVERTMGNDLVGDLSRHGRDMGTIKPGRANGAKPLAG</sequence>
<dbReference type="RefSeq" id="WP_041864963.1">
    <property type="nucleotide sequence ID" value="NZ_PHHF01000044.1"/>
</dbReference>
<reference evidence="3 4" key="1">
    <citation type="submission" date="2017-11" db="EMBL/GenBank/DDBJ databases">
        <title>Sphingomonas oleivorans sp. nov., isolated from oil-contaminated soil.</title>
        <authorList>
            <person name="Wang L."/>
            <person name="Chen L."/>
        </authorList>
    </citation>
    <scope>NUCLEOTIDE SEQUENCE [LARGE SCALE GENOMIC DNA]</scope>
    <source>
        <strain evidence="3 4">K101</strain>
    </source>
</reference>
<feature type="region of interest" description="Disordered" evidence="1">
    <location>
        <begin position="143"/>
        <end position="163"/>
    </location>
</feature>
<gene>
    <name evidence="3" type="ORF">CV103_10985</name>
</gene>
<dbReference type="InterPro" id="IPR037401">
    <property type="entry name" value="SnoaL-like"/>
</dbReference>
<dbReference type="Gene3D" id="3.10.450.50">
    <property type="match status" value="1"/>
</dbReference>